<organism evidence="1 2">
    <name type="scientific">Flavobacterium okayamense</name>
    <dbReference type="NCBI Taxonomy" id="2830782"/>
    <lineage>
        <taxon>Bacteria</taxon>
        <taxon>Pseudomonadati</taxon>
        <taxon>Bacteroidota</taxon>
        <taxon>Flavobacteriia</taxon>
        <taxon>Flavobacteriales</taxon>
        <taxon>Flavobacteriaceae</taxon>
        <taxon>Flavobacterium</taxon>
    </lineage>
</organism>
<evidence type="ECO:0000313" key="2">
    <source>
        <dbReference type="Proteomes" id="UP000825258"/>
    </source>
</evidence>
<proteinExistence type="predicted"/>
<reference evidence="1 2" key="1">
    <citation type="submission" date="2021-06" db="EMBL/GenBank/DDBJ databases">
        <title>Whole genome sequences of Flavobacterium sp. KK2020170 and assembly.</title>
        <authorList>
            <person name="Kitahara K."/>
            <person name="Miyoshi S."/>
            <person name="Uesaka K."/>
        </authorList>
    </citation>
    <scope>NUCLEOTIDE SEQUENCE [LARGE SCALE GENOMIC DNA]</scope>
    <source>
        <strain evidence="1 2">KK2020170</strain>
    </source>
</reference>
<accession>A0ABM7S3A0</accession>
<keyword evidence="2" id="KW-1185">Reference proteome</keyword>
<dbReference type="Proteomes" id="UP000825258">
    <property type="component" value="Chromosome"/>
</dbReference>
<protein>
    <submittedName>
        <fullName evidence="1">Uncharacterized protein</fullName>
    </submittedName>
</protein>
<sequence length="59" mass="7032">MSKDKDKKEKKKKKKLKKGKLLEMKVVDNCKSKCCEKFKKGEHKRCKRCPMFDLIKNVS</sequence>
<name>A0ABM7S3A0_9FLAO</name>
<dbReference type="EMBL" id="AP024749">
    <property type="protein sequence ID" value="BCY27940.1"/>
    <property type="molecule type" value="Genomic_DNA"/>
</dbReference>
<evidence type="ECO:0000313" key="1">
    <source>
        <dbReference type="EMBL" id="BCY27940.1"/>
    </source>
</evidence>
<dbReference type="RefSeq" id="WP_221259542.1">
    <property type="nucleotide sequence ID" value="NZ_AP024749.1"/>
</dbReference>
<gene>
    <name evidence="1" type="ORF">KK2020170_08080</name>
</gene>